<reference evidence="4" key="1">
    <citation type="journal article" date="2012" name="Nature">
        <title>The tomato genome sequence provides insights into fleshy fruit evolution.</title>
        <authorList>
            <consortium name="Tomato Genome Consortium"/>
        </authorList>
    </citation>
    <scope>NUCLEOTIDE SEQUENCE [LARGE SCALE GENOMIC DNA]</scope>
    <source>
        <strain evidence="4">cv. Heinz 1706</strain>
    </source>
</reference>
<dbReference type="InterPro" id="IPR005162">
    <property type="entry name" value="Retrotrans_gag_dom"/>
</dbReference>
<protein>
    <recommendedName>
        <fullName evidence="6">Retrotransposon Copia-like N-terminal domain-containing protein</fullName>
    </recommendedName>
</protein>
<accession>A0A3Q7JCZ8</accession>
<evidence type="ECO:0000313" key="4">
    <source>
        <dbReference type="EnsemblPlants" id="Solyc12g096845.1.1"/>
    </source>
</evidence>
<dbReference type="Pfam" id="PF14244">
    <property type="entry name" value="Retrotran_gag_3"/>
    <property type="match status" value="1"/>
</dbReference>
<evidence type="ECO:0000259" key="3">
    <source>
        <dbReference type="Pfam" id="PF14244"/>
    </source>
</evidence>
<sequence>MEVQGTASETSIPASAPSFDYLHPLYMYPSDSPGSLNVGILLTGSDNYTLWSKAMELALLGKNKVGFIDGTVKKTQFTGDLTRLWDRCNAIVVSWILCNVSKDLHSGVLYCSNSYLIWEDLKERFNKVNSSRIFQLHKEIFTLVQGVSSVSLYYSRLKDLWDEYDSIMPPPACTCSRSKEFFEQLQHQRMLQFLMGLNDNYSQARSQILLMPQLPSINQAYAMVNQDESQRMVAGSSRVMTDMVLTTMFTSNSGPGSHKPRRSYNPNALCDYCNIKGHMRRHVSQQYQCDKTETVQSSYNSQMPQMMQSSFSNKMQLQPSSVSSSHNNESQMPSSH</sequence>
<dbReference type="PANTHER" id="PTHR37610">
    <property type="entry name" value="CCHC-TYPE DOMAIN-CONTAINING PROTEIN"/>
    <property type="match status" value="1"/>
</dbReference>
<feature type="compositionally biased region" description="Polar residues" evidence="1">
    <location>
        <begin position="326"/>
        <end position="336"/>
    </location>
</feature>
<evidence type="ECO:0000313" key="5">
    <source>
        <dbReference type="Proteomes" id="UP000004994"/>
    </source>
</evidence>
<keyword evidence="5" id="KW-1185">Reference proteome</keyword>
<evidence type="ECO:0000259" key="2">
    <source>
        <dbReference type="Pfam" id="PF03732"/>
    </source>
</evidence>
<dbReference type="InterPro" id="IPR029472">
    <property type="entry name" value="Copia-like_N"/>
</dbReference>
<dbReference type="InParanoid" id="A0A3Q7JCZ8"/>
<dbReference type="PANTHER" id="PTHR37610:SF86">
    <property type="entry name" value="RETROTRANSPOSON COPIA-LIKE N-TERMINAL DOMAIN-CONTAINING PROTEIN"/>
    <property type="match status" value="1"/>
</dbReference>
<name>A0A3Q7JCZ8_SOLLC</name>
<dbReference type="EnsemblPlants" id="Solyc12g096845.1.1">
    <property type="protein sequence ID" value="Solyc12g096845.1.1"/>
    <property type="gene ID" value="Solyc12g096845.1"/>
</dbReference>
<dbReference type="AlphaFoldDB" id="A0A3Q7JCZ8"/>
<feature type="region of interest" description="Disordered" evidence="1">
    <location>
        <begin position="308"/>
        <end position="336"/>
    </location>
</feature>
<feature type="domain" description="Retrotransposon Copia-like N-terminal" evidence="3">
    <location>
        <begin position="29"/>
        <end position="74"/>
    </location>
</feature>
<dbReference type="Pfam" id="PF03732">
    <property type="entry name" value="Retrotrans_gag"/>
    <property type="match status" value="1"/>
</dbReference>
<feature type="domain" description="Retrotransposon gag" evidence="2">
    <location>
        <begin position="117"/>
        <end position="198"/>
    </location>
</feature>
<dbReference type="Gramene" id="Solyc12g096845.1.1">
    <property type="protein sequence ID" value="Solyc12g096845.1.1"/>
    <property type="gene ID" value="Solyc12g096845.1"/>
</dbReference>
<evidence type="ECO:0000256" key="1">
    <source>
        <dbReference type="SAM" id="MobiDB-lite"/>
    </source>
</evidence>
<proteinExistence type="predicted"/>
<reference evidence="4" key="2">
    <citation type="submission" date="2019-01" db="UniProtKB">
        <authorList>
            <consortium name="EnsemblPlants"/>
        </authorList>
    </citation>
    <scope>IDENTIFICATION</scope>
    <source>
        <strain evidence="4">cv. Heinz 1706</strain>
    </source>
</reference>
<dbReference type="OMA" id="WNEPASI"/>
<organism evidence="4">
    <name type="scientific">Solanum lycopersicum</name>
    <name type="common">Tomato</name>
    <name type="synonym">Lycopersicon esculentum</name>
    <dbReference type="NCBI Taxonomy" id="4081"/>
    <lineage>
        <taxon>Eukaryota</taxon>
        <taxon>Viridiplantae</taxon>
        <taxon>Streptophyta</taxon>
        <taxon>Embryophyta</taxon>
        <taxon>Tracheophyta</taxon>
        <taxon>Spermatophyta</taxon>
        <taxon>Magnoliopsida</taxon>
        <taxon>eudicotyledons</taxon>
        <taxon>Gunneridae</taxon>
        <taxon>Pentapetalae</taxon>
        <taxon>asterids</taxon>
        <taxon>lamiids</taxon>
        <taxon>Solanales</taxon>
        <taxon>Solanaceae</taxon>
        <taxon>Solanoideae</taxon>
        <taxon>Solaneae</taxon>
        <taxon>Solanum</taxon>
        <taxon>Solanum subgen. Lycopersicon</taxon>
    </lineage>
</organism>
<dbReference type="Proteomes" id="UP000004994">
    <property type="component" value="Chromosome 12"/>
</dbReference>
<evidence type="ECO:0008006" key="6">
    <source>
        <dbReference type="Google" id="ProtNLM"/>
    </source>
</evidence>